<proteinExistence type="predicted"/>
<dbReference type="InterPro" id="IPR001932">
    <property type="entry name" value="PPM-type_phosphatase-like_dom"/>
</dbReference>
<protein>
    <submittedName>
        <fullName evidence="2">PP2C family serine/threonine-protein phosphatase</fullName>
        <ecNumber evidence="2">3.1.3.-</ecNumber>
    </submittedName>
</protein>
<evidence type="ECO:0000259" key="1">
    <source>
        <dbReference type="SMART" id="SM00331"/>
    </source>
</evidence>
<sequence>MIENQTHAKVEIAAFQQEKQGAGCCGDAYVTIETESYFLCALADGLGSGEPARRSALIAMDVVRTYHGHRIETILQQCNRELFQERGVVMTVLKADFHSGEMIYGNIGNVETYLFSADGELKRPMPAPGYLSGRTCSYRIQKFPIEQGSHFVMHSDGIMMSKCERETMKHSTSPGASIQYFSEKAQQQNDDITVVIGHII</sequence>
<evidence type="ECO:0000313" key="2">
    <source>
        <dbReference type="EMBL" id="MFD2705920.1"/>
    </source>
</evidence>
<dbReference type="SUPFAM" id="SSF81606">
    <property type="entry name" value="PP2C-like"/>
    <property type="match status" value="1"/>
</dbReference>
<keyword evidence="2" id="KW-0378">Hydrolase</keyword>
<dbReference type="RefSeq" id="WP_380713244.1">
    <property type="nucleotide sequence ID" value="NZ_JBHUML010000003.1"/>
</dbReference>
<comment type="caution">
    <text evidence="2">The sequence shown here is derived from an EMBL/GenBank/DDBJ whole genome shotgun (WGS) entry which is preliminary data.</text>
</comment>
<accession>A0ABW5T510</accession>
<dbReference type="EC" id="3.1.3.-" evidence="2"/>
<dbReference type="Proteomes" id="UP001597520">
    <property type="component" value="Unassembled WGS sequence"/>
</dbReference>
<dbReference type="GO" id="GO:0016787">
    <property type="term" value="F:hydrolase activity"/>
    <property type="evidence" value="ECO:0007669"/>
    <property type="project" value="UniProtKB-KW"/>
</dbReference>
<dbReference type="InterPro" id="IPR036457">
    <property type="entry name" value="PPM-type-like_dom_sf"/>
</dbReference>
<dbReference type="EMBL" id="JBHUML010000003">
    <property type="protein sequence ID" value="MFD2705920.1"/>
    <property type="molecule type" value="Genomic_DNA"/>
</dbReference>
<gene>
    <name evidence="2" type="ORF">ACFSUB_10650</name>
</gene>
<dbReference type="InterPro" id="IPR039248">
    <property type="entry name" value="Ptase_RsbX"/>
</dbReference>
<reference evidence="3" key="1">
    <citation type="journal article" date="2019" name="Int. J. Syst. Evol. Microbiol.">
        <title>The Global Catalogue of Microorganisms (GCM) 10K type strain sequencing project: providing services to taxonomists for standard genome sequencing and annotation.</title>
        <authorList>
            <consortium name="The Broad Institute Genomics Platform"/>
            <consortium name="The Broad Institute Genome Sequencing Center for Infectious Disease"/>
            <person name="Wu L."/>
            <person name="Ma J."/>
        </authorList>
    </citation>
    <scope>NUCLEOTIDE SEQUENCE [LARGE SCALE GENOMIC DNA]</scope>
    <source>
        <strain evidence="3">KCTC 33792</strain>
    </source>
</reference>
<dbReference type="Gene3D" id="3.60.40.10">
    <property type="entry name" value="PPM-type phosphatase domain"/>
    <property type="match status" value="1"/>
</dbReference>
<dbReference type="Pfam" id="PF07228">
    <property type="entry name" value="SpoIIE"/>
    <property type="match status" value="1"/>
</dbReference>
<keyword evidence="3" id="KW-1185">Reference proteome</keyword>
<dbReference type="PANTHER" id="PTHR35801">
    <property type="entry name" value="PHOSPHOSERINE PHOSPHATASE RSBX"/>
    <property type="match status" value="1"/>
</dbReference>
<dbReference type="SMART" id="SM00331">
    <property type="entry name" value="PP2C_SIG"/>
    <property type="match status" value="1"/>
</dbReference>
<name>A0ABW5T510_9BACI</name>
<evidence type="ECO:0000313" key="3">
    <source>
        <dbReference type="Proteomes" id="UP001597520"/>
    </source>
</evidence>
<feature type="domain" description="PPM-type phosphatase" evidence="1">
    <location>
        <begin position="7"/>
        <end position="199"/>
    </location>
</feature>
<organism evidence="2 3">
    <name type="scientific">Salibacterium lacus</name>
    <dbReference type="NCBI Taxonomy" id="1898109"/>
    <lineage>
        <taxon>Bacteria</taxon>
        <taxon>Bacillati</taxon>
        <taxon>Bacillota</taxon>
        <taxon>Bacilli</taxon>
        <taxon>Bacillales</taxon>
        <taxon>Bacillaceae</taxon>
    </lineage>
</organism>
<dbReference type="PANTHER" id="PTHR35801:SF1">
    <property type="entry name" value="PHOSPHOSERINE PHOSPHATASE RSBX"/>
    <property type="match status" value="1"/>
</dbReference>